<reference evidence="2" key="1">
    <citation type="journal article" date="2016" name="Proc. Natl. Acad. Sci. U.S.A.">
        <title>Lipid metabolic changes in an early divergent fungus govern the establishment of a mutualistic symbiosis with endobacteria.</title>
        <authorList>
            <person name="Lastovetsky O.A."/>
            <person name="Gaspar M.L."/>
            <person name="Mondo S.J."/>
            <person name="LaButti K.M."/>
            <person name="Sandor L."/>
            <person name="Grigoriev I.V."/>
            <person name="Henry S.A."/>
            <person name="Pawlowska T.E."/>
        </authorList>
    </citation>
    <scope>NUCLEOTIDE SEQUENCE [LARGE SCALE GENOMIC DNA]</scope>
    <source>
        <strain evidence="2">ATCC 52814</strain>
    </source>
</reference>
<sequence>MSKRHGQREDIEENRRLNSNQRHVRRSSTYYSWNKTPVQQKKQSDDHNTWENKREELLKKYAREPSRSS</sequence>
<dbReference type="AlphaFoldDB" id="A0A1X0RJ66"/>
<gene>
    <name evidence="2" type="ORF">BCV72DRAFT_1130</name>
</gene>
<dbReference type="OrthoDB" id="2290908at2759"/>
<dbReference type="Proteomes" id="UP000242414">
    <property type="component" value="Unassembled WGS sequence"/>
</dbReference>
<dbReference type="VEuPathDB" id="FungiDB:BCV72DRAFT_1130"/>
<dbReference type="EMBL" id="KV921853">
    <property type="protein sequence ID" value="ORE12059.1"/>
    <property type="molecule type" value="Genomic_DNA"/>
</dbReference>
<feature type="compositionally biased region" description="Basic and acidic residues" evidence="1">
    <location>
        <begin position="7"/>
        <end position="16"/>
    </location>
</feature>
<organism evidence="2">
    <name type="scientific">Rhizopus microsporus var. microsporus</name>
    <dbReference type="NCBI Taxonomy" id="86635"/>
    <lineage>
        <taxon>Eukaryota</taxon>
        <taxon>Fungi</taxon>
        <taxon>Fungi incertae sedis</taxon>
        <taxon>Mucoromycota</taxon>
        <taxon>Mucoromycotina</taxon>
        <taxon>Mucoromycetes</taxon>
        <taxon>Mucorales</taxon>
        <taxon>Mucorineae</taxon>
        <taxon>Rhizopodaceae</taxon>
        <taxon>Rhizopus</taxon>
    </lineage>
</organism>
<evidence type="ECO:0000313" key="2">
    <source>
        <dbReference type="EMBL" id="ORE12059.1"/>
    </source>
</evidence>
<feature type="compositionally biased region" description="Polar residues" evidence="1">
    <location>
        <begin position="17"/>
        <end position="41"/>
    </location>
</feature>
<proteinExistence type="predicted"/>
<name>A0A1X0RJ66_RHIZD</name>
<protein>
    <submittedName>
        <fullName evidence="2">Uncharacterized protein</fullName>
    </submittedName>
</protein>
<feature type="region of interest" description="Disordered" evidence="1">
    <location>
        <begin position="1"/>
        <end position="69"/>
    </location>
</feature>
<feature type="compositionally biased region" description="Basic and acidic residues" evidence="1">
    <location>
        <begin position="42"/>
        <end position="69"/>
    </location>
</feature>
<evidence type="ECO:0000256" key="1">
    <source>
        <dbReference type="SAM" id="MobiDB-lite"/>
    </source>
</evidence>
<accession>A0A1X0RJ66</accession>